<evidence type="ECO:0000313" key="5">
    <source>
        <dbReference type="Proteomes" id="UP000027946"/>
    </source>
</evidence>
<keyword evidence="2" id="KW-0812">Transmembrane</keyword>
<evidence type="ECO:0000259" key="3">
    <source>
        <dbReference type="Pfam" id="PF02397"/>
    </source>
</evidence>
<keyword evidence="2" id="KW-0472">Membrane</keyword>
<dbReference type="PANTHER" id="PTHR30576:SF10">
    <property type="entry name" value="SLL5057 PROTEIN"/>
    <property type="match status" value="1"/>
</dbReference>
<dbReference type="RefSeq" id="WP_330391366.1">
    <property type="nucleotide sequence ID" value="NZ_FSRH01000016.1"/>
</dbReference>
<dbReference type="GO" id="GO:0016780">
    <property type="term" value="F:phosphotransferase activity, for other substituted phosphate groups"/>
    <property type="evidence" value="ECO:0007669"/>
    <property type="project" value="TreeGrafter"/>
</dbReference>
<organism evidence="4 5">
    <name type="scientific">Peptoclostridium litorale DSM 5388</name>
    <dbReference type="NCBI Taxonomy" id="1121324"/>
    <lineage>
        <taxon>Bacteria</taxon>
        <taxon>Bacillati</taxon>
        <taxon>Bacillota</taxon>
        <taxon>Clostridia</taxon>
        <taxon>Peptostreptococcales</taxon>
        <taxon>Peptoclostridiaceae</taxon>
        <taxon>Peptoclostridium</taxon>
    </lineage>
</organism>
<protein>
    <submittedName>
        <fullName evidence="4">Galactosyl transferase CpsE</fullName>
        <ecNumber evidence="4">2.7.8.-</ecNumber>
    </submittedName>
</protein>
<keyword evidence="2" id="KW-1133">Transmembrane helix</keyword>
<sequence length="227" mass="26013">MKDVKEFQEKMGKCSIAKEYDMDTKGYIVSKRIMDIILSLAGIVFFFPLFILAALAIKAEDPNGPVIFKQMRVGKNGKTFKMYKFRSMVTDAEQLVEKLMDKNELSGPVFKMKDDPRVTRTGKFIRKTSIDEIPQLINIIMGDMSIVGPRPPLPREVESYTEFQMQRLCVKPGLTCYWQISGRDSISNFDERVALDIKYIRERCLWTDMTIILKTVPALLNDSNSAS</sequence>
<comment type="similarity">
    <text evidence="1">Belongs to the bacterial sugar transferase family.</text>
</comment>
<proteinExistence type="inferred from homology"/>
<dbReference type="Proteomes" id="UP000027946">
    <property type="component" value="Unassembled WGS sequence"/>
</dbReference>
<evidence type="ECO:0000256" key="1">
    <source>
        <dbReference type="ARBA" id="ARBA00006464"/>
    </source>
</evidence>
<evidence type="ECO:0000313" key="4">
    <source>
        <dbReference type="EMBL" id="KDR94600.1"/>
    </source>
</evidence>
<dbReference type="InterPro" id="IPR003362">
    <property type="entry name" value="Bact_transf"/>
</dbReference>
<dbReference type="Pfam" id="PF02397">
    <property type="entry name" value="Bac_transf"/>
    <property type="match status" value="1"/>
</dbReference>
<accession>A0A069REL0</accession>
<dbReference type="PANTHER" id="PTHR30576">
    <property type="entry name" value="COLANIC BIOSYNTHESIS UDP-GLUCOSE LIPID CARRIER TRANSFERASE"/>
    <property type="match status" value="1"/>
</dbReference>
<keyword evidence="5" id="KW-1185">Reference proteome</keyword>
<dbReference type="EC" id="2.7.8.-" evidence="4"/>
<dbReference type="AlphaFoldDB" id="A0A069REL0"/>
<feature type="transmembrane region" description="Helical" evidence="2">
    <location>
        <begin position="36"/>
        <end position="57"/>
    </location>
</feature>
<dbReference type="STRING" id="1121324.CLIT_14c00610"/>
<reference evidence="4 5" key="1">
    <citation type="submission" date="2014-03" db="EMBL/GenBank/DDBJ databases">
        <title>Genome sequence of Clostridium litorale W6, DSM 5388.</title>
        <authorList>
            <person name="Poehlein A."/>
            <person name="Jagirdar A."/>
            <person name="Khonsari B."/>
            <person name="Chibani C.M."/>
            <person name="Gutierrez Gutierrez D.A."/>
            <person name="Davydova E."/>
            <person name="Alghaithi H.S."/>
            <person name="Nair K.P."/>
            <person name="Dhamotharan K."/>
            <person name="Chandran L."/>
            <person name="G W."/>
            <person name="Daniel R."/>
        </authorList>
    </citation>
    <scope>NUCLEOTIDE SEQUENCE [LARGE SCALE GENOMIC DNA]</scope>
    <source>
        <strain evidence="4 5">W6</strain>
    </source>
</reference>
<feature type="domain" description="Bacterial sugar transferase" evidence="3">
    <location>
        <begin position="31"/>
        <end position="220"/>
    </location>
</feature>
<dbReference type="EMBL" id="JJMM01000014">
    <property type="protein sequence ID" value="KDR94600.1"/>
    <property type="molecule type" value="Genomic_DNA"/>
</dbReference>
<name>A0A069REL0_PEPLI</name>
<keyword evidence="4" id="KW-0808">Transferase</keyword>
<comment type="caution">
    <text evidence="4">The sequence shown here is derived from an EMBL/GenBank/DDBJ whole genome shotgun (WGS) entry which is preliminary data.</text>
</comment>
<dbReference type="eggNOG" id="COG2148">
    <property type="taxonomic scope" value="Bacteria"/>
</dbReference>
<evidence type="ECO:0000256" key="2">
    <source>
        <dbReference type="SAM" id="Phobius"/>
    </source>
</evidence>
<gene>
    <name evidence="4" type="primary">cpsE</name>
    <name evidence="4" type="ORF">CLIT_14c00610</name>
</gene>